<evidence type="ECO:0000256" key="3">
    <source>
        <dbReference type="SAM" id="MobiDB-lite"/>
    </source>
</evidence>
<evidence type="ECO:0000313" key="6">
    <source>
        <dbReference type="Proteomes" id="UP000692954"/>
    </source>
</evidence>
<feature type="compositionally biased region" description="Basic and acidic residues" evidence="3">
    <location>
        <begin position="290"/>
        <end position="304"/>
    </location>
</feature>
<evidence type="ECO:0000256" key="1">
    <source>
        <dbReference type="PROSITE-ProRule" id="PRU00042"/>
    </source>
</evidence>
<keyword evidence="1" id="KW-0863">Zinc-finger</keyword>
<proteinExistence type="predicted"/>
<accession>A0A8S1RCP4</accession>
<name>A0A8S1RCP4_9CILI</name>
<gene>
    <name evidence="5" type="ORF">PSON_ATCC_30995.1.T1560066</name>
</gene>
<keyword evidence="1" id="KW-0479">Metal-binding</keyword>
<dbReference type="AlphaFoldDB" id="A0A8S1RCP4"/>
<organism evidence="5 6">
    <name type="scientific">Paramecium sonneborni</name>
    <dbReference type="NCBI Taxonomy" id="65129"/>
    <lineage>
        <taxon>Eukaryota</taxon>
        <taxon>Sar</taxon>
        <taxon>Alveolata</taxon>
        <taxon>Ciliophora</taxon>
        <taxon>Intramacronucleata</taxon>
        <taxon>Oligohymenophorea</taxon>
        <taxon>Peniculida</taxon>
        <taxon>Parameciidae</taxon>
        <taxon>Paramecium</taxon>
    </lineage>
</organism>
<dbReference type="InterPro" id="IPR013087">
    <property type="entry name" value="Znf_C2H2_type"/>
</dbReference>
<feature type="domain" description="C2H2-type" evidence="4">
    <location>
        <begin position="268"/>
        <end position="296"/>
    </location>
</feature>
<evidence type="ECO:0000259" key="4">
    <source>
        <dbReference type="PROSITE" id="PS50157"/>
    </source>
</evidence>
<sequence length="329" mass="38711">MNRKQTYIEQEEIYEYPSDTPYRNNNYQQYTPRRGFQLGHIWSSSQYAQSSVRPQRSIFTRQSHQVYNNSSKQTKANGQVPAFDDLLDQKEYSFKQQKVLPSFGNFNQIQQKGEEDETFYNQLGNIQQQMIELDQTMEKLESKMQEIKIQQLNFLNNNNCNSSVVEQEVQEKQQQKQYQNNNSIQWKVFNLKKEIQDEQIVELGKPDDFEKLQIVYIQQNINGIVGRLGHLLQNQSQQKLCFRNTEIDEGGEICFSFNKNLNRFTKIYKCKFCPLTFQKACSLGGHISRSHKEESQQSKKEAQPIKKTSIQKQKKASLQKSIGIQLMQL</sequence>
<dbReference type="Proteomes" id="UP000692954">
    <property type="component" value="Unassembled WGS sequence"/>
</dbReference>
<comment type="caution">
    <text evidence="5">The sequence shown here is derived from an EMBL/GenBank/DDBJ whole genome shotgun (WGS) entry which is preliminary data.</text>
</comment>
<protein>
    <recommendedName>
        <fullName evidence="4">C2H2-type domain-containing protein</fullName>
    </recommendedName>
</protein>
<evidence type="ECO:0000256" key="2">
    <source>
        <dbReference type="SAM" id="Coils"/>
    </source>
</evidence>
<dbReference type="PROSITE" id="PS00028">
    <property type="entry name" value="ZINC_FINGER_C2H2_1"/>
    <property type="match status" value="1"/>
</dbReference>
<evidence type="ECO:0000313" key="5">
    <source>
        <dbReference type="EMBL" id="CAD8125104.1"/>
    </source>
</evidence>
<dbReference type="GO" id="GO:0008270">
    <property type="term" value="F:zinc ion binding"/>
    <property type="evidence" value="ECO:0007669"/>
    <property type="project" value="UniProtKB-KW"/>
</dbReference>
<dbReference type="OrthoDB" id="305283at2759"/>
<feature type="region of interest" description="Disordered" evidence="3">
    <location>
        <begin position="288"/>
        <end position="320"/>
    </location>
</feature>
<keyword evidence="6" id="KW-1185">Reference proteome</keyword>
<feature type="coiled-coil region" evidence="2">
    <location>
        <begin position="123"/>
        <end position="157"/>
    </location>
</feature>
<reference evidence="5" key="1">
    <citation type="submission" date="2021-01" db="EMBL/GenBank/DDBJ databases">
        <authorList>
            <consortium name="Genoscope - CEA"/>
            <person name="William W."/>
        </authorList>
    </citation>
    <scope>NUCLEOTIDE SEQUENCE</scope>
</reference>
<keyword evidence="1" id="KW-0862">Zinc</keyword>
<dbReference type="EMBL" id="CAJJDN010000156">
    <property type="protein sequence ID" value="CAD8125104.1"/>
    <property type="molecule type" value="Genomic_DNA"/>
</dbReference>
<dbReference type="PROSITE" id="PS50157">
    <property type="entry name" value="ZINC_FINGER_C2H2_2"/>
    <property type="match status" value="1"/>
</dbReference>
<keyword evidence="2" id="KW-0175">Coiled coil</keyword>